<dbReference type="InterPro" id="IPR034203">
    <property type="entry name" value="RBM45_RRM1"/>
</dbReference>
<dbReference type="PROSITE" id="PS50102">
    <property type="entry name" value="RRM"/>
    <property type="match status" value="3"/>
</dbReference>
<feature type="domain" description="RRM" evidence="4">
    <location>
        <begin position="132"/>
        <end position="210"/>
    </location>
</feature>
<evidence type="ECO:0000256" key="1">
    <source>
        <dbReference type="ARBA" id="ARBA00022884"/>
    </source>
</evidence>
<dbReference type="GO" id="GO:0003723">
    <property type="term" value="F:RNA binding"/>
    <property type="evidence" value="ECO:0007669"/>
    <property type="project" value="UniProtKB-UniRule"/>
</dbReference>
<dbReference type="PANTHER" id="PTHR48027">
    <property type="entry name" value="HETEROGENEOUS NUCLEAR RIBONUCLEOPROTEIN 87F-RELATED"/>
    <property type="match status" value="1"/>
</dbReference>
<dbReference type="CDD" id="cd12366">
    <property type="entry name" value="RRM1_RBM45"/>
    <property type="match status" value="1"/>
</dbReference>
<dbReference type="OrthoDB" id="78437at2759"/>
<evidence type="ECO:0000313" key="5">
    <source>
        <dbReference type="EMBL" id="JAN18590.1"/>
    </source>
</evidence>
<reference evidence="5" key="1">
    <citation type="submission" date="2015-10" db="EMBL/GenBank/DDBJ databases">
        <title>EvidentialGene: Evidence-directed Construction of Complete mRNA Transcriptomes without Genomes.</title>
        <authorList>
            <person name="Gilbert D.G."/>
        </authorList>
    </citation>
    <scope>NUCLEOTIDE SEQUENCE</scope>
</reference>
<dbReference type="InterPro" id="IPR034207">
    <property type="entry name" value="RBM45_RRM3"/>
</dbReference>
<feature type="region of interest" description="Disordered" evidence="3">
    <location>
        <begin position="1"/>
        <end position="31"/>
    </location>
</feature>
<dbReference type="InterPro" id="IPR034206">
    <property type="entry name" value="RBM45_RRM2"/>
</dbReference>
<dbReference type="EMBL" id="JAOYFB010000037">
    <property type="protein sequence ID" value="KAK4023335.1"/>
    <property type="molecule type" value="Genomic_DNA"/>
</dbReference>
<dbReference type="EMBL" id="GDIQ01076147">
    <property type="protein sequence ID" value="JAN18590.1"/>
    <property type="molecule type" value="Transcribed_RNA"/>
</dbReference>
<dbReference type="InterPro" id="IPR034208">
    <property type="entry name" value="RBM45_RRM4"/>
</dbReference>
<dbReference type="AlphaFoldDB" id="A0A0P6DJA7"/>
<evidence type="ECO:0000313" key="6">
    <source>
        <dbReference type="EMBL" id="KAK4023335.1"/>
    </source>
</evidence>
<dbReference type="InterPro" id="IPR035979">
    <property type="entry name" value="RBD_domain_sf"/>
</dbReference>
<dbReference type="CDD" id="cd12367">
    <property type="entry name" value="RRM2_RBM45"/>
    <property type="match status" value="1"/>
</dbReference>
<dbReference type="SUPFAM" id="SSF54928">
    <property type="entry name" value="RNA-binding domain, RBD"/>
    <property type="match status" value="3"/>
</dbReference>
<dbReference type="CDD" id="cd12368">
    <property type="entry name" value="RRM3_RBM45"/>
    <property type="match status" value="1"/>
</dbReference>
<dbReference type="KEGG" id="dmk:116919560"/>
<sequence>MADRKPNVSGDLHRDSHPSLKESKQDEPPNSRLFIVCGKSVTEDDFREAFHKYGTIEEIWMVKDRTTGEPKGVAYVKFSKTSEAATAMEEMNGRCIGCHPRPLKVLIAHSREQGSRRDSNEEERLLRLFVVVPKSMNDSELRDHFAQFGDIDYVSIVKDKNTKESKGFAYVKYHRVSHTAKAFECCERSFKPVFADPRPPKPIHADSSQSNIGSASSTTSNYDVFPYENHTATSTEGFSRLAVVASSSVNQDQLWKLFDIIPGLDYCEKRETKNRQQGRCQYTAVYNNAQAASYAKEKLHGFEYPPGQRLIVKFDYINAEPSRSTSSATLPTTNVQTSVQYAGVNCLTPVGSGTRLPFLSGLQGQGGMENNVQPVPTTNPSPVGAPYHGLITPNNAARTAALHNNLATLAETIAQATSLIQAASGLGQGFLQSPSKHAVNGTDERHELMGHLEMLGALSTQGIPLSPSQAPTNNNYSGETYDPSYCSVKLPTPQPLAPMDSPVGERLFIVCQPTPPPIYVLKDIFGRFGHLIDVYMLGGRSCGYAKYADKDSADRALMTLHGQEVCGSRLKVMTAEPPNATNNDTLRKRIRIEEQ</sequence>
<organism evidence="5">
    <name type="scientific">Daphnia magna</name>
    <dbReference type="NCBI Taxonomy" id="35525"/>
    <lineage>
        <taxon>Eukaryota</taxon>
        <taxon>Metazoa</taxon>
        <taxon>Ecdysozoa</taxon>
        <taxon>Arthropoda</taxon>
        <taxon>Crustacea</taxon>
        <taxon>Branchiopoda</taxon>
        <taxon>Diplostraca</taxon>
        <taxon>Cladocera</taxon>
        <taxon>Anomopoda</taxon>
        <taxon>Daphniidae</taxon>
        <taxon>Daphnia</taxon>
    </lineage>
</organism>
<gene>
    <name evidence="6" type="ORF">OUZ56_008752</name>
</gene>
<dbReference type="InterPro" id="IPR052462">
    <property type="entry name" value="SLIRP/GR-RBP-like"/>
</dbReference>
<protein>
    <submittedName>
        <fullName evidence="5">RNA-binding protein</fullName>
    </submittedName>
</protein>
<proteinExistence type="predicted"/>
<keyword evidence="1 2" id="KW-0694">RNA-binding</keyword>
<evidence type="ECO:0000259" key="4">
    <source>
        <dbReference type="PROSITE" id="PS50102"/>
    </source>
</evidence>
<dbReference type="CDD" id="cd12369">
    <property type="entry name" value="RRM4_RBM45"/>
    <property type="match status" value="1"/>
</dbReference>
<feature type="domain" description="RRM" evidence="4">
    <location>
        <begin position="505"/>
        <end position="577"/>
    </location>
</feature>
<feature type="domain" description="RRM" evidence="4">
    <location>
        <begin position="31"/>
        <end position="110"/>
    </location>
</feature>
<evidence type="ECO:0000256" key="2">
    <source>
        <dbReference type="PROSITE-ProRule" id="PRU00176"/>
    </source>
</evidence>
<feature type="compositionally biased region" description="Basic and acidic residues" evidence="3">
    <location>
        <begin position="1"/>
        <end position="29"/>
    </location>
</feature>
<accession>A0A0P6DJA7</accession>
<keyword evidence="7" id="KW-1185">Reference proteome</keyword>
<dbReference type="Proteomes" id="UP001234178">
    <property type="component" value="Unassembled WGS sequence"/>
</dbReference>
<evidence type="ECO:0000313" key="7">
    <source>
        <dbReference type="Proteomes" id="UP001234178"/>
    </source>
</evidence>
<dbReference type="Pfam" id="PF00076">
    <property type="entry name" value="RRM_1"/>
    <property type="match status" value="3"/>
</dbReference>
<evidence type="ECO:0000256" key="3">
    <source>
        <dbReference type="SAM" id="MobiDB-lite"/>
    </source>
</evidence>
<dbReference type="InterPro" id="IPR000504">
    <property type="entry name" value="RRM_dom"/>
</dbReference>
<dbReference type="InterPro" id="IPR012677">
    <property type="entry name" value="Nucleotide-bd_a/b_plait_sf"/>
</dbReference>
<dbReference type="Gene3D" id="3.30.70.330">
    <property type="match status" value="3"/>
</dbReference>
<reference evidence="6 7" key="2">
    <citation type="journal article" date="2023" name="Nucleic Acids Res.">
        <title>The hologenome of Daphnia magna reveals possible DNA methylation and microbiome-mediated evolution of the host genome.</title>
        <authorList>
            <person name="Chaturvedi A."/>
            <person name="Li X."/>
            <person name="Dhandapani V."/>
            <person name="Marshall H."/>
            <person name="Kissane S."/>
            <person name="Cuenca-Cambronero M."/>
            <person name="Asole G."/>
            <person name="Calvet F."/>
            <person name="Ruiz-Romero M."/>
            <person name="Marangio P."/>
            <person name="Guigo R."/>
            <person name="Rago D."/>
            <person name="Mirbahai L."/>
            <person name="Eastwood N."/>
            <person name="Colbourne J.K."/>
            <person name="Zhou J."/>
            <person name="Mallon E."/>
            <person name="Orsini L."/>
        </authorList>
    </citation>
    <scope>NUCLEOTIDE SEQUENCE [LARGE SCALE GENOMIC DNA]</scope>
    <source>
        <strain evidence="6">LRV0_1</strain>
    </source>
</reference>
<dbReference type="SMART" id="SM00360">
    <property type="entry name" value="RRM"/>
    <property type="match status" value="4"/>
</dbReference>
<name>A0A0P6DJA7_9CRUS</name>